<dbReference type="InterPro" id="IPR000796">
    <property type="entry name" value="Asp_trans"/>
</dbReference>
<dbReference type="FunFam" id="3.90.1150.10:FF:000001">
    <property type="entry name" value="Aspartate aminotransferase"/>
    <property type="match status" value="1"/>
</dbReference>
<dbReference type="PANTHER" id="PTHR11879:SF22">
    <property type="entry name" value="ASPARTATE AMINOTRANSFERASE, MITOCHONDRIAL"/>
    <property type="match status" value="1"/>
</dbReference>
<dbReference type="CDD" id="cd00609">
    <property type="entry name" value="AAT_like"/>
    <property type="match status" value="1"/>
</dbReference>
<evidence type="ECO:0000256" key="3">
    <source>
        <dbReference type="ARBA" id="ARBA00011738"/>
    </source>
</evidence>
<protein>
    <recommendedName>
        <fullName evidence="7">Aminotransferase</fullName>
        <ecNumber evidence="7">2.6.1.-</ecNumber>
    </recommendedName>
</protein>
<dbReference type="Pfam" id="PF00155">
    <property type="entry name" value="Aminotran_1_2"/>
    <property type="match status" value="1"/>
</dbReference>
<dbReference type="PANTHER" id="PTHR11879">
    <property type="entry name" value="ASPARTATE AMINOTRANSFERASE"/>
    <property type="match status" value="1"/>
</dbReference>
<dbReference type="SUPFAM" id="SSF53383">
    <property type="entry name" value="PLP-dependent transferases"/>
    <property type="match status" value="1"/>
</dbReference>
<accession>A0A5C5W8T1</accession>
<dbReference type="PRINTS" id="PR00799">
    <property type="entry name" value="TRANSAMINASE"/>
</dbReference>
<dbReference type="InterPro" id="IPR015421">
    <property type="entry name" value="PyrdxlP-dep_Trfase_major"/>
</dbReference>
<dbReference type="EMBL" id="SJPH01000003">
    <property type="protein sequence ID" value="TWT46431.1"/>
    <property type="molecule type" value="Genomic_DNA"/>
</dbReference>
<dbReference type="Proteomes" id="UP000318995">
    <property type="component" value="Unassembled WGS sequence"/>
</dbReference>
<feature type="domain" description="Aminotransferase class I/classII large" evidence="8">
    <location>
        <begin position="61"/>
        <end position="426"/>
    </location>
</feature>
<sequence length="431" mass="46196">MVELNYRVAQDSLAGIPDLLCLARRFFSLLAFVTMFETVQAAPVDPILGLTDAYKADPDPNKINLGVGVYQDANGVTPVLPSVVEATRRVVAAEKTKSYLPIPGSPQYGAAVQRLMLGAEHEVIASGRGSTSHTPGGTGALRVVGDFLKQNLPAAKLWLTDPTWANHPAIFAAAGVATDSVPYFDSATNGLAFDALLAKLRTLPAGDAVLLHGCCHNPSGIDPTVEQWQQIAQTLAERGVLPVLDFAYQGFGIGLEEDAQGLREFCQTGAELIICSSFSKNFGLYRERVGAVTFIAADADRRDVVQSQVNRVIRTLYSNPPAHGAALVQTILDDDALATQWQAELAEMRTRINGMRTLLVKKLAEHGVPGDYSFIEKQLGMFSFSGLTKQQVERLKQEHSIYMVGSGRINVAGVSAANVDRLCAAIAAVCG</sequence>
<comment type="cofactor">
    <cofactor evidence="1 7">
        <name>pyridoxal 5'-phosphate</name>
        <dbReference type="ChEBI" id="CHEBI:597326"/>
    </cofactor>
</comment>
<dbReference type="Gene3D" id="3.40.640.10">
    <property type="entry name" value="Type I PLP-dependent aspartate aminotransferase-like (Major domain)"/>
    <property type="match status" value="1"/>
</dbReference>
<dbReference type="RefSeq" id="WP_391581017.1">
    <property type="nucleotide sequence ID" value="NZ_SJPH01000003.1"/>
</dbReference>
<keyword evidence="10" id="KW-1185">Reference proteome</keyword>
<comment type="subunit">
    <text evidence="3">Homodimer.</text>
</comment>
<evidence type="ECO:0000256" key="7">
    <source>
        <dbReference type="RuleBase" id="RU000481"/>
    </source>
</evidence>
<dbReference type="Gene3D" id="3.90.1150.10">
    <property type="entry name" value="Aspartate Aminotransferase, domain 1"/>
    <property type="match status" value="1"/>
</dbReference>
<evidence type="ECO:0000256" key="4">
    <source>
        <dbReference type="ARBA" id="ARBA00022576"/>
    </source>
</evidence>
<dbReference type="NCBIfam" id="NF006719">
    <property type="entry name" value="PRK09257.1"/>
    <property type="match status" value="1"/>
</dbReference>
<organism evidence="9 10">
    <name type="scientific">Botrimarina hoheduenensis</name>
    <dbReference type="NCBI Taxonomy" id="2528000"/>
    <lineage>
        <taxon>Bacteria</taxon>
        <taxon>Pseudomonadati</taxon>
        <taxon>Planctomycetota</taxon>
        <taxon>Planctomycetia</taxon>
        <taxon>Pirellulales</taxon>
        <taxon>Lacipirellulaceae</taxon>
        <taxon>Botrimarina</taxon>
    </lineage>
</organism>
<evidence type="ECO:0000313" key="10">
    <source>
        <dbReference type="Proteomes" id="UP000318995"/>
    </source>
</evidence>
<dbReference type="GO" id="GO:0004069">
    <property type="term" value="F:L-aspartate:2-oxoglutarate aminotransferase activity"/>
    <property type="evidence" value="ECO:0007669"/>
    <property type="project" value="TreeGrafter"/>
</dbReference>
<dbReference type="EC" id="2.6.1.-" evidence="7"/>
<keyword evidence="5 7" id="KW-0808">Transferase</keyword>
<proteinExistence type="inferred from homology"/>
<dbReference type="AlphaFoldDB" id="A0A5C5W8T1"/>
<evidence type="ECO:0000256" key="2">
    <source>
        <dbReference type="ARBA" id="ARBA00007441"/>
    </source>
</evidence>
<dbReference type="GO" id="GO:0004838">
    <property type="term" value="F:L-tyrosine-2-oxoglutarate transaminase activity"/>
    <property type="evidence" value="ECO:0007669"/>
    <property type="project" value="TreeGrafter"/>
</dbReference>
<evidence type="ECO:0000259" key="8">
    <source>
        <dbReference type="Pfam" id="PF00155"/>
    </source>
</evidence>
<comment type="caution">
    <text evidence="9">The sequence shown here is derived from an EMBL/GenBank/DDBJ whole genome shotgun (WGS) entry which is preliminary data.</text>
</comment>
<dbReference type="InterPro" id="IPR004839">
    <property type="entry name" value="Aminotransferase_I/II_large"/>
</dbReference>
<name>A0A5C5W8T1_9BACT</name>
<dbReference type="PROSITE" id="PS00105">
    <property type="entry name" value="AA_TRANSFER_CLASS_1"/>
    <property type="match status" value="1"/>
</dbReference>
<dbReference type="InterPro" id="IPR015424">
    <property type="entry name" value="PyrdxlP-dep_Trfase"/>
</dbReference>
<reference evidence="9 10" key="1">
    <citation type="submission" date="2019-02" db="EMBL/GenBank/DDBJ databases">
        <title>Deep-cultivation of Planctomycetes and their phenomic and genomic characterization uncovers novel biology.</title>
        <authorList>
            <person name="Wiegand S."/>
            <person name="Jogler M."/>
            <person name="Boedeker C."/>
            <person name="Pinto D."/>
            <person name="Vollmers J."/>
            <person name="Rivas-Marin E."/>
            <person name="Kohn T."/>
            <person name="Peeters S.H."/>
            <person name="Heuer A."/>
            <person name="Rast P."/>
            <person name="Oberbeckmann S."/>
            <person name="Bunk B."/>
            <person name="Jeske O."/>
            <person name="Meyerdierks A."/>
            <person name="Storesund J.E."/>
            <person name="Kallscheuer N."/>
            <person name="Luecker S."/>
            <person name="Lage O.M."/>
            <person name="Pohl T."/>
            <person name="Merkel B.J."/>
            <person name="Hornburger P."/>
            <person name="Mueller R.-W."/>
            <person name="Bruemmer F."/>
            <person name="Labrenz M."/>
            <person name="Spormann A.M."/>
            <person name="Op Den Camp H."/>
            <person name="Overmann J."/>
            <person name="Amann R."/>
            <person name="Jetten M.S.M."/>
            <person name="Mascher T."/>
            <person name="Medema M.H."/>
            <person name="Devos D.P."/>
            <person name="Kaster A.-K."/>
            <person name="Ovreas L."/>
            <person name="Rohde M."/>
            <person name="Galperin M.Y."/>
            <person name="Jogler C."/>
        </authorList>
    </citation>
    <scope>NUCLEOTIDE SEQUENCE [LARGE SCALE GENOMIC DNA]</scope>
    <source>
        <strain evidence="9 10">Pla111</strain>
    </source>
</reference>
<comment type="similarity">
    <text evidence="2 7">Belongs to the class-I pyridoxal-phosphate-dependent aminotransferase family.</text>
</comment>
<keyword evidence="6" id="KW-0663">Pyridoxal phosphate</keyword>
<evidence type="ECO:0000256" key="6">
    <source>
        <dbReference type="ARBA" id="ARBA00022898"/>
    </source>
</evidence>
<dbReference type="InterPro" id="IPR004838">
    <property type="entry name" value="NHTrfase_class1_PyrdxlP-BS"/>
</dbReference>
<evidence type="ECO:0000256" key="1">
    <source>
        <dbReference type="ARBA" id="ARBA00001933"/>
    </source>
</evidence>
<gene>
    <name evidence="9" type="primary">aspC</name>
    <name evidence="9" type="ORF">Pla111_15270</name>
</gene>
<dbReference type="InterPro" id="IPR015422">
    <property type="entry name" value="PyrdxlP-dep_Trfase_small"/>
</dbReference>
<evidence type="ECO:0000313" key="9">
    <source>
        <dbReference type="EMBL" id="TWT46431.1"/>
    </source>
</evidence>
<dbReference type="GO" id="GO:0042802">
    <property type="term" value="F:identical protein binding"/>
    <property type="evidence" value="ECO:0007669"/>
    <property type="project" value="TreeGrafter"/>
</dbReference>
<keyword evidence="4 7" id="KW-0032">Aminotransferase</keyword>
<dbReference type="GO" id="GO:0033585">
    <property type="term" value="P:L-phenylalanine biosynthetic process from chorismate via phenylpyruvate"/>
    <property type="evidence" value="ECO:0007669"/>
    <property type="project" value="TreeGrafter"/>
</dbReference>
<evidence type="ECO:0000256" key="5">
    <source>
        <dbReference type="ARBA" id="ARBA00022679"/>
    </source>
</evidence>
<dbReference type="FunFam" id="3.40.640.10:FF:000066">
    <property type="entry name" value="Aspartate aminotransferase"/>
    <property type="match status" value="1"/>
</dbReference>
<dbReference type="GO" id="GO:0005829">
    <property type="term" value="C:cytosol"/>
    <property type="evidence" value="ECO:0007669"/>
    <property type="project" value="TreeGrafter"/>
</dbReference>
<dbReference type="GO" id="GO:0030170">
    <property type="term" value="F:pyridoxal phosphate binding"/>
    <property type="evidence" value="ECO:0007669"/>
    <property type="project" value="InterPro"/>
</dbReference>